<dbReference type="EMBL" id="JBANDC010000033">
    <property type="protein sequence ID" value="MEM4990778.1"/>
    <property type="molecule type" value="Genomic_DNA"/>
</dbReference>
<protein>
    <submittedName>
        <fullName evidence="1">Uncharacterized protein</fullName>
    </submittedName>
</protein>
<dbReference type="RefSeq" id="WP_342831810.1">
    <property type="nucleotide sequence ID" value="NZ_JBANDC010000033.1"/>
</dbReference>
<evidence type="ECO:0000313" key="2">
    <source>
        <dbReference type="Proteomes" id="UP001495910"/>
    </source>
</evidence>
<evidence type="ECO:0000313" key="1">
    <source>
        <dbReference type="EMBL" id="MEM4990778.1"/>
    </source>
</evidence>
<dbReference type="Proteomes" id="UP001495910">
    <property type="component" value="Unassembled WGS sequence"/>
</dbReference>
<comment type="caution">
    <text evidence="1">The sequence shown here is derived from an EMBL/GenBank/DDBJ whole genome shotgun (WGS) entry which is preliminary data.</text>
</comment>
<proteinExistence type="predicted"/>
<gene>
    <name evidence="1" type="ORF">V8G57_25545</name>
</gene>
<sequence>MNLDLLSAKGKKITSDEQLALSRIGGSPIAEGSPQPLIPKTAASRKKLSTIFSGKHFFGSSSTAKAPLSSTAESSAMAGASHIAIEMGGMRADEAGPTAPSDAENIQLGQEVIQIPNRDAISTQLREIFAPHINEGNHEAFELLINERADRLDAKGETPETIHQILSKGTNMDRVAQAAVGYVRSVPFGIASRLLDAKQVLTAAAKTPAQGGAIAGVFSGAADTVGAKILEKSTGNTQWMKADAEQLEPVMAEAKGATGNLMKQALEISASFQTYTGRNILRNAVVPAVAKKAGAAAATEVDSWIAAAGGPVAGAAAYVAMNAFNEKNHRVGPEYLLGRPDWEMHFDSLKKATWTGAGINGLKRAARLPVDIAMDTLSGTRELLTAKRILTNGVLAGGFAGVSAAKAAAGIAAKKAGLDPASISAIQQTVGTITSAPVFAAWTMTDVLADTAIDRAGEAANRVGDVIHQSNPPMAAGAEYHVIDMPEDNRGPAA</sequence>
<keyword evidence="2" id="KW-1185">Reference proteome</keyword>
<organism evidence="1 2">
    <name type="scientific">Collimonas rhizosphaerae</name>
    <dbReference type="NCBI Taxonomy" id="3126357"/>
    <lineage>
        <taxon>Bacteria</taxon>
        <taxon>Pseudomonadati</taxon>
        <taxon>Pseudomonadota</taxon>
        <taxon>Betaproteobacteria</taxon>
        <taxon>Burkholderiales</taxon>
        <taxon>Oxalobacteraceae</taxon>
        <taxon>Collimonas</taxon>
    </lineage>
</organism>
<name>A0ABU9Q3D7_9BURK</name>
<accession>A0ABU9Q3D7</accession>
<reference evidence="1 2" key="1">
    <citation type="submission" date="2024-02" db="EMBL/GenBank/DDBJ databases">
        <title>Draft genome sequence of Collimonas sp. strain H4R21, an effective mineral-weathering bacterial strain isolated from the beech rhizosphere.</title>
        <authorList>
            <person name="Morin E."/>
            <person name="Uroz S."/>
            <person name="Leveau J.H.J."/>
            <person name="Kumar R."/>
            <person name="Rey M.W."/>
            <person name="Pham J."/>
        </authorList>
    </citation>
    <scope>NUCLEOTIDE SEQUENCE [LARGE SCALE GENOMIC DNA]</scope>
    <source>
        <strain evidence="1 2">H4R21</strain>
    </source>
</reference>